<evidence type="ECO:0000256" key="2">
    <source>
        <dbReference type="ARBA" id="ARBA00022525"/>
    </source>
</evidence>
<evidence type="ECO:0000256" key="4">
    <source>
        <dbReference type="ARBA" id="ARBA00023157"/>
    </source>
</evidence>
<dbReference type="AlphaFoldDB" id="A0A9Q5NBB7"/>
<feature type="transmembrane region" description="Helical" evidence="6">
    <location>
        <begin position="100"/>
        <end position="121"/>
    </location>
</feature>
<feature type="transmembrane region" description="Helical" evidence="6">
    <location>
        <begin position="351"/>
        <end position="369"/>
    </location>
</feature>
<evidence type="ECO:0000256" key="1">
    <source>
        <dbReference type="ARBA" id="ARBA00004613"/>
    </source>
</evidence>
<keyword evidence="2" id="KW-0964">Secreted</keyword>
<keyword evidence="9" id="KW-1185">Reference proteome</keyword>
<dbReference type="Proteomes" id="UP000757232">
    <property type="component" value="Unassembled WGS sequence"/>
</dbReference>
<evidence type="ECO:0000256" key="5">
    <source>
        <dbReference type="SAM" id="MobiDB-lite"/>
    </source>
</evidence>
<feature type="transmembrane region" description="Helical" evidence="6">
    <location>
        <begin position="381"/>
        <end position="403"/>
    </location>
</feature>
<dbReference type="InterPro" id="IPR008427">
    <property type="entry name" value="Extracellular_membr_CFEM_dom"/>
</dbReference>
<keyword evidence="6" id="KW-0812">Transmembrane</keyword>
<evidence type="ECO:0000256" key="6">
    <source>
        <dbReference type="SAM" id="Phobius"/>
    </source>
</evidence>
<gene>
    <name evidence="8" type="ORF">A7U60_g5618</name>
</gene>
<evidence type="ECO:0000313" key="9">
    <source>
        <dbReference type="Proteomes" id="UP000757232"/>
    </source>
</evidence>
<proteinExistence type="predicted"/>
<evidence type="ECO:0000259" key="7">
    <source>
        <dbReference type="PROSITE" id="PS52012"/>
    </source>
</evidence>
<accession>A0A9Q5NBB7</accession>
<feature type="domain" description="CFEM" evidence="7">
    <location>
        <begin position="436"/>
        <end position="549"/>
    </location>
</feature>
<feature type="transmembrane region" description="Helical" evidence="6">
    <location>
        <begin position="212"/>
        <end position="233"/>
    </location>
</feature>
<comment type="subcellular location">
    <subcellularLocation>
        <location evidence="1">Secreted</location>
    </subcellularLocation>
</comment>
<comment type="caution">
    <text evidence="8">The sequence shown here is derived from an EMBL/GenBank/DDBJ whole genome shotgun (WGS) entry which is preliminary data.</text>
</comment>
<protein>
    <recommendedName>
        <fullName evidence="7">CFEM domain-containing protein</fullName>
    </recommendedName>
</protein>
<feature type="region of interest" description="Disordered" evidence="5">
    <location>
        <begin position="314"/>
        <end position="344"/>
    </location>
</feature>
<keyword evidence="4" id="KW-1015">Disulfide bond</keyword>
<feature type="compositionally biased region" description="Basic and acidic residues" evidence="5">
    <location>
        <begin position="318"/>
        <end position="344"/>
    </location>
</feature>
<keyword evidence="6" id="KW-1133">Transmembrane helix</keyword>
<name>A0A9Q5NBB7_SANBA</name>
<dbReference type="PROSITE" id="PS52012">
    <property type="entry name" value="CFEM"/>
    <property type="match status" value="1"/>
</dbReference>
<dbReference type="EMBL" id="LNZH02000193">
    <property type="protein sequence ID" value="OCB87289.1"/>
    <property type="molecule type" value="Genomic_DNA"/>
</dbReference>
<dbReference type="Pfam" id="PF05730">
    <property type="entry name" value="CFEM"/>
    <property type="match status" value="1"/>
</dbReference>
<evidence type="ECO:0000313" key="8">
    <source>
        <dbReference type="EMBL" id="OCB87289.1"/>
    </source>
</evidence>
<dbReference type="GO" id="GO:0005576">
    <property type="term" value="C:extracellular region"/>
    <property type="evidence" value="ECO:0007669"/>
    <property type="project" value="UniProtKB-SubCell"/>
</dbReference>
<keyword evidence="3" id="KW-0732">Signal</keyword>
<evidence type="ECO:0000256" key="3">
    <source>
        <dbReference type="ARBA" id="ARBA00022729"/>
    </source>
</evidence>
<keyword evidence="6" id="KW-0472">Membrane</keyword>
<sequence>MRRKGQGHSLAQLLFALLSQCRSPPPRTFLFYLHSSIDKPARASSLCICDESISQKLATRCHLRRVLRRSMGITMGLLYKKIASFRDISVDDDLSVRLEIFDIVLGALYMTVLAVELFGLAAATMQKLPMIKIYAFLALGAAVIVSALGLIRVIIHFVFKNTLINECAALVEGDTITFRFGIWGTTTETLDDDESAQDLCKDAWNHDSFAEIAWFIVVTILSFLFASIAFSYYRQMLDPNSLKTVSRGVPAPQHYNPPYAAGQYSYGNNPYGRFGAGGYAPPPGPPPAAQSQAYVPEYDAAKLPEYDRGGYTGAAGDQKGDDLKGGADPFSDHEAGRGSGERSEDPTIHTFASYGFVSHLILYFFLTYAHCCDIREASAFMLPSLIVICIFPSAFSDIFLIIISLPMISAIRYDPIPINTLIARLSQAIEVSKPTIRLSLSLILSGIAISSAFASLLSRQDVPELESSPLIGWISVQIKIFSLLTCIANADLDGCSTTDNLCLCESQEFIDNIESCLDLECEAQDLENARAFVKATCEAVGVTIPASAA</sequence>
<dbReference type="OrthoDB" id="3352285at2759"/>
<reference evidence="8" key="1">
    <citation type="submission" date="2016-06" db="EMBL/GenBank/DDBJ databases">
        <title>Draft Genome sequence of the fungus Inonotus baumii.</title>
        <authorList>
            <person name="Zhu H."/>
            <person name="Lin W."/>
        </authorList>
    </citation>
    <scope>NUCLEOTIDE SEQUENCE</scope>
    <source>
        <strain evidence="8">821</strain>
    </source>
</reference>
<feature type="transmembrane region" description="Helical" evidence="6">
    <location>
        <begin position="133"/>
        <end position="155"/>
    </location>
</feature>
<organism evidence="8 9">
    <name type="scientific">Sanghuangporus baumii</name>
    <name type="common">Phellinus baumii</name>
    <dbReference type="NCBI Taxonomy" id="108892"/>
    <lineage>
        <taxon>Eukaryota</taxon>
        <taxon>Fungi</taxon>
        <taxon>Dikarya</taxon>
        <taxon>Basidiomycota</taxon>
        <taxon>Agaricomycotina</taxon>
        <taxon>Agaricomycetes</taxon>
        <taxon>Hymenochaetales</taxon>
        <taxon>Hymenochaetaceae</taxon>
        <taxon>Sanghuangporus</taxon>
    </lineage>
</organism>